<evidence type="ECO:0000259" key="9">
    <source>
        <dbReference type="PROSITE" id="PS50137"/>
    </source>
</evidence>
<name>A0A8S9PGN8_BRACR</name>
<dbReference type="GO" id="GO:0008420">
    <property type="term" value="F:RNA polymerase II CTD heptapeptide repeat phosphatase activity"/>
    <property type="evidence" value="ECO:0007669"/>
    <property type="project" value="InterPro"/>
</dbReference>
<dbReference type="SMART" id="SM00358">
    <property type="entry name" value="DSRM"/>
    <property type="match status" value="1"/>
</dbReference>
<dbReference type="InterPro" id="IPR004274">
    <property type="entry name" value="FCP1_dom"/>
</dbReference>
<dbReference type="EMBL" id="QGKX02001521">
    <property type="protein sequence ID" value="KAF3512197.1"/>
    <property type="molecule type" value="Genomic_DNA"/>
</dbReference>
<dbReference type="Gene3D" id="3.30.160.20">
    <property type="match status" value="1"/>
</dbReference>
<dbReference type="Proteomes" id="UP000712600">
    <property type="component" value="Unassembled WGS sequence"/>
</dbReference>
<dbReference type="CDD" id="cd10845">
    <property type="entry name" value="DSRM_RNAse_III_family"/>
    <property type="match status" value="1"/>
</dbReference>
<dbReference type="SUPFAM" id="SSF54768">
    <property type="entry name" value="dsRNA-binding domain-like"/>
    <property type="match status" value="1"/>
</dbReference>
<evidence type="ECO:0000256" key="7">
    <source>
        <dbReference type="PROSITE-ProRule" id="PRU00266"/>
    </source>
</evidence>
<feature type="compositionally biased region" description="Polar residues" evidence="8">
    <location>
        <begin position="739"/>
        <end position="760"/>
    </location>
</feature>
<dbReference type="Pfam" id="PF00035">
    <property type="entry name" value="dsrm"/>
    <property type="match status" value="1"/>
</dbReference>
<protein>
    <recommendedName>
        <fullName evidence="2">protein-serine/threonine phosphatase</fullName>
        <ecNumber evidence="2">3.1.3.16</ecNumber>
    </recommendedName>
</protein>
<comment type="catalytic activity">
    <reaction evidence="5">
        <text>O-phospho-L-seryl-[protein] + H2O = L-seryl-[protein] + phosphate</text>
        <dbReference type="Rhea" id="RHEA:20629"/>
        <dbReference type="Rhea" id="RHEA-COMP:9863"/>
        <dbReference type="Rhea" id="RHEA-COMP:11604"/>
        <dbReference type="ChEBI" id="CHEBI:15377"/>
        <dbReference type="ChEBI" id="CHEBI:29999"/>
        <dbReference type="ChEBI" id="CHEBI:43474"/>
        <dbReference type="ChEBI" id="CHEBI:83421"/>
        <dbReference type="EC" id="3.1.3.16"/>
    </reaction>
</comment>
<sequence>MRIKDGGNMENPTGDRERVVVVVDERRKRAAINNTRINIYLRVKPVCKVGDKKARSYRTADIRCWWNSMTYLAPRVNRFQIFLTHSSESAFSTGEFVLGIDEFSMNRLGQKSMVYHGELRLGELDVKQVSSSLGNEFRFPNDEIRIHHVSPAGERCPPLAILQTVASFSVRCKLESSAPVKPPELMRLHAVCFHELKTAVVLLGETEIHLVAMPSKEKKFPCFWCFSLPLGLYDSCLRMLNTRCLSIVFDLDETLIVAHTMKSFEDRIEALKVWISRESDPVRIHGMSAELKRFMDDRMLLKQYIDNDYAFDNGVLLKAQREEVRPTSDGLEKVYRPVIRLPEKNTVLTRINPEDKIRDTSVLVKLRPAWEELRSYLTANTRKRFEVYVCTMAERDYALEMWRLLDPEAHLIGLKELRDRIVCVKPGQNSSLASFIRRDFGFNAKKSLLNVFKGGICHPKMAMVIDDRVKVWEDKDQPRVHVVPAYLPYYAPQAEASLPVPILCVARNVACNVRGYFFKEFDESLMSSISLVYHEDDVENLPPSPDVSNYVIIEDPVFASNGNINAPPVIEGMCGGEVERRLNQASAADSSTPATSNAEQKSETPKPQIAVIPNNASTTTAAALLPSHKPSLLGAPRRDGFTFSDGGRPLMMRPGVDIRNQNFNQPPLLSRIPMQPPSSSMHPQGGWLVDDENRTPFPGRPAGGYSNQFPHGIQGSAPVTNPSHLRSEELCVDDDLKRQNASRQPTEGGIPQSQLVSNGGENHADSGKSNGGQSHLFVSALQEIGRRCGSKVEFRTVMSTNRELQFSVEVLFTGEKIGIGMAKTKKDAHQQAAENALRSLAEKYVAYVSPIAGETERGSKNENGFLWENNEAVGNEGLEEEEAT</sequence>
<feature type="compositionally biased region" description="Low complexity" evidence="8">
    <location>
        <begin position="585"/>
        <end position="598"/>
    </location>
</feature>
<dbReference type="SUPFAM" id="SSF56784">
    <property type="entry name" value="HAD-like"/>
    <property type="match status" value="1"/>
</dbReference>
<keyword evidence="3" id="KW-0378">Hydrolase</keyword>
<dbReference type="InterPro" id="IPR023214">
    <property type="entry name" value="HAD_sf"/>
</dbReference>
<organism evidence="11 12">
    <name type="scientific">Brassica cretica</name>
    <name type="common">Mustard</name>
    <dbReference type="NCBI Taxonomy" id="69181"/>
    <lineage>
        <taxon>Eukaryota</taxon>
        <taxon>Viridiplantae</taxon>
        <taxon>Streptophyta</taxon>
        <taxon>Embryophyta</taxon>
        <taxon>Tracheophyta</taxon>
        <taxon>Spermatophyta</taxon>
        <taxon>Magnoliopsida</taxon>
        <taxon>eudicotyledons</taxon>
        <taxon>Gunneridae</taxon>
        <taxon>Pentapetalae</taxon>
        <taxon>rosids</taxon>
        <taxon>malvids</taxon>
        <taxon>Brassicales</taxon>
        <taxon>Brassicaceae</taxon>
        <taxon>Brassiceae</taxon>
        <taxon>Brassica</taxon>
    </lineage>
</organism>
<feature type="region of interest" description="Disordered" evidence="8">
    <location>
        <begin position="627"/>
        <end position="648"/>
    </location>
</feature>
<evidence type="ECO:0000259" key="10">
    <source>
        <dbReference type="PROSITE" id="PS50969"/>
    </source>
</evidence>
<evidence type="ECO:0000313" key="11">
    <source>
        <dbReference type="EMBL" id="KAF3512197.1"/>
    </source>
</evidence>
<comment type="caution">
    <text evidence="11">The sequence shown here is derived from an EMBL/GenBank/DDBJ whole genome shotgun (WGS) entry which is preliminary data.</text>
</comment>
<gene>
    <name evidence="11" type="ORF">F2Q69_00000055</name>
</gene>
<dbReference type="InterPro" id="IPR039189">
    <property type="entry name" value="Fcp1"/>
</dbReference>
<dbReference type="InterPro" id="IPR036412">
    <property type="entry name" value="HAD-like_sf"/>
</dbReference>
<keyword evidence="7" id="KW-0694">RNA-binding</keyword>
<evidence type="ECO:0000256" key="3">
    <source>
        <dbReference type="ARBA" id="ARBA00022801"/>
    </source>
</evidence>
<feature type="domain" description="FCP1 homology" evidence="10">
    <location>
        <begin position="240"/>
        <end position="509"/>
    </location>
</feature>
<evidence type="ECO:0000313" key="12">
    <source>
        <dbReference type="Proteomes" id="UP000712600"/>
    </source>
</evidence>
<comment type="catalytic activity">
    <reaction evidence="6">
        <text>O-phospho-L-threonyl-[protein] + H2O = L-threonyl-[protein] + phosphate</text>
        <dbReference type="Rhea" id="RHEA:47004"/>
        <dbReference type="Rhea" id="RHEA-COMP:11060"/>
        <dbReference type="Rhea" id="RHEA-COMP:11605"/>
        <dbReference type="ChEBI" id="CHEBI:15377"/>
        <dbReference type="ChEBI" id="CHEBI:30013"/>
        <dbReference type="ChEBI" id="CHEBI:43474"/>
        <dbReference type="ChEBI" id="CHEBI:61977"/>
        <dbReference type="EC" id="3.1.3.16"/>
    </reaction>
</comment>
<reference evidence="11" key="1">
    <citation type="submission" date="2019-12" db="EMBL/GenBank/DDBJ databases">
        <title>Genome sequencing and annotation of Brassica cretica.</title>
        <authorList>
            <person name="Studholme D.J."/>
            <person name="Sarris P."/>
        </authorList>
    </citation>
    <scope>NUCLEOTIDE SEQUENCE</scope>
    <source>
        <strain evidence="11">PFS-109/04</strain>
        <tissue evidence="11">Leaf</tissue>
    </source>
</reference>
<feature type="region of interest" description="Disordered" evidence="8">
    <location>
        <begin position="739"/>
        <end position="773"/>
    </location>
</feature>
<dbReference type="FunFam" id="3.30.160.20:FF:000035">
    <property type="entry name" value="RNA polymerase II C-terminal domain phosphatase-like 2"/>
    <property type="match status" value="1"/>
</dbReference>
<evidence type="ECO:0000256" key="1">
    <source>
        <dbReference type="ARBA" id="ARBA00004123"/>
    </source>
</evidence>
<feature type="region of interest" description="Disordered" evidence="8">
    <location>
        <begin position="583"/>
        <end position="611"/>
    </location>
</feature>
<dbReference type="EC" id="3.1.3.16" evidence="2"/>
<dbReference type="Gene3D" id="3.40.50.1000">
    <property type="entry name" value="HAD superfamily/HAD-like"/>
    <property type="match status" value="1"/>
</dbReference>
<dbReference type="AlphaFoldDB" id="A0A8S9PGN8"/>
<evidence type="ECO:0000256" key="4">
    <source>
        <dbReference type="ARBA" id="ARBA00023242"/>
    </source>
</evidence>
<proteinExistence type="predicted"/>
<evidence type="ECO:0000256" key="8">
    <source>
        <dbReference type="SAM" id="MobiDB-lite"/>
    </source>
</evidence>
<dbReference type="GO" id="GO:0005634">
    <property type="term" value="C:nucleus"/>
    <property type="evidence" value="ECO:0007669"/>
    <property type="project" value="UniProtKB-SubCell"/>
</dbReference>
<evidence type="ECO:0000256" key="6">
    <source>
        <dbReference type="ARBA" id="ARBA00048336"/>
    </source>
</evidence>
<keyword evidence="4" id="KW-0539">Nucleus</keyword>
<dbReference type="PANTHER" id="PTHR23081:SF24">
    <property type="entry name" value="RNA POLYMERASE II C-TERMINAL DOMAIN PHOSPHATASE-LIKE 2"/>
    <property type="match status" value="1"/>
</dbReference>
<dbReference type="GO" id="GO:0003723">
    <property type="term" value="F:RNA binding"/>
    <property type="evidence" value="ECO:0007669"/>
    <property type="project" value="UniProtKB-UniRule"/>
</dbReference>
<dbReference type="PANTHER" id="PTHR23081">
    <property type="entry name" value="RNA POLYMERASE II CTD PHOSPHATASE"/>
    <property type="match status" value="1"/>
</dbReference>
<comment type="subcellular location">
    <subcellularLocation>
        <location evidence="1">Nucleus</location>
    </subcellularLocation>
</comment>
<feature type="region of interest" description="Disordered" evidence="8">
    <location>
        <begin position="856"/>
        <end position="884"/>
    </location>
</feature>
<evidence type="ECO:0000256" key="5">
    <source>
        <dbReference type="ARBA" id="ARBA00047761"/>
    </source>
</evidence>
<evidence type="ECO:0000256" key="2">
    <source>
        <dbReference type="ARBA" id="ARBA00013081"/>
    </source>
</evidence>
<dbReference type="InterPro" id="IPR014720">
    <property type="entry name" value="dsRBD_dom"/>
</dbReference>
<dbReference type="PROSITE" id="PS50969">
    <property type="entry name" value="FCP1"/>
    <property type="match status" value="1"/>
</dbReference>
<accession>A0A8S9PGN8</accession>
<dbReference type="Pfam" id="PF03031">
    <property type="entry name" value="NIF"/>
    <property type="match status" value="1"/>
</dbReference>
<dbReference type="PROSITE" id="PS50137">
    <property type="entry name" value="DS_RBD"/>
    <property type="match status" value="1"/>
</dbReference>
<dbReference type="SMART" id="SM00577">
    <property type="entry name" value="CPDc"/>
    <property type="match status" value="1"/>
</dbReference>
<feature type="domain" description="DRBM" evidence="9">
    <location>
        <begin position="776"/>
        <end position="842"/>
    </location>
</feature>
<feature type="region of interest" description="Disordered" evidence="8">
    <location>
        <begin position="675"/>
        <end position="723"/>
    </location>
</feature>